<organism evidence="1 2">
    <name type="scientific">Pseudomonas coronafaciens pv. garcae</name>
    <dbReference type="NCBI Taxonomy" id="251653"/>
    <lineage>
        <taxon>Bacteria</taxon>
        <taxon>Pseudomonadati</taxon>
        <taxon>Pseudomonadota</taxon>
        <taxon>Gammaproteobacteria</taxon>
        <taxon>Pseudomonadales</taxon>
        <taxon>Pseudomonadaceae</taxon>
        <taxon>Pseudomonas</taxon>
        <taxon>Pseudomonas coronafaciens</taxon>
    </lineage>
</organism>
<dbReference type="Proteomes" id="UP000272613">
    <property type="component" value="Unassembled WGS sequence"/>
</dbReference>
<proteinExistence type="predicted"/>
<accession>A0AB37QLT9</accession>
<sequence length="107" mass="11528">MINPDLQQLVQALDVPTRIELEGTAERCVSRGSNRILVEDLLIALVERPDGMLVRALNDASIAAADFASLLLPPAEYCGASNPVFAAELVQWLQDALLISNLDLGQS</sequence>
<protein>
    <recommendedName>
        <fullName evidence="3">ClpB protein</fullName>
    </recommendedName>
</protein>
<reference evidence="1 2" key="1">
    <citation type="submission" date="2018-08" db="EMBL/GenBank/DDBJ databases">
        <title>Recombination of ecologically and evolutionarily significant loci maintains genetic cohesion in the Pseudomonas syringae species complex.</title>
        <authorList>
            <person name="Dillon M."/>
            <person name="Thakur S."/>
            <person name="Almeida R.N.D."/>
            <person name="Weir B.S."/>
            <person name="Guttman D.S."/>
        </authorList>
    </citation>
    <scope>NUCLEOTIDE SEQUENCE [LARGE SCALE GENOMIC DNA]</scope>
    <source>
        <strain evidence="1 2">ICMP 5019</strain>
    </source>
</reference>
<dbReference type="InterPro" id="IPR036628">
    <property type="entry name" value="Clp_N_dom_sf"/>
</dbReference>
<evidence type="ECO:0000313" key="2">
    <source>
        <dbReference type="Proteomes" id="UP000272613"/>
    </source>
</evidence>
<dbReference type="SUPFAM" id="SSF81923">
    <property type="entry name" value="Double Clp-N motif"/>
    <property type="match status" value="1"/>
</dbReference>
<dbReference type="AlphaFoldDB" id="A0AB37QLT9"/>
<gene>
    <name evidence="1" type="ORF">ALP74_200446</name>
</gene>
<evidence type="ECO:0008006" key="3">
    <source>
        <dbReference type="Google" id="ProtNLM"/>
    </source>
</evidence>
<dbReference type="Gene3D" id="1.10.1780.10">
    <property type="entry name" value="Clp, N-terminal domain"/>
    <property type="match status" value="1"/>
</dbReference>
<comment type="caution">
    <text evidence="1">The sequence shown here is derived from an EMBL/GenBank/DDBJ whole genome shotgun (WGS) entry which is preliminary data.</text>
</comment>
<evidence type="ECO:0000313" key="1">
    <source>
        <dbReference type="EMBL" id="RMR98294.1"/>
    </source>
</evidence>
<name>A0AB37QLT9_9PSED</name>
<dbReference type="EMBL" id="RBSH01000224">
    <property type="protein sequence ID" value="RMR98294.1"/>
    <property type="molecule type" value="Genomic_DNA"/>
</dbReference>